<accession>A0A4S3KRT4</accession>
<keyword evidence="6 8" id="KW-0472">Membrane</keyword>
<evidence type="ECO:0008006" key="15">
    <source>
        <dbReference type="Google" id="ProtNLM"/>
    </source>
</evidence>
<dbReference type="CDD" id="cd01347">
    <property type="entry name" value="ligand_gated_channel"/>
    <property type="match status" value="1"/>
</dbReference>
<dbReference type="Pfam" id="PF00593">
    <property type="entry name" value="TonB_dep_Rec_b-barrel"/>
    <property type="match status" value="1"/>
</dbReference>
<comment type="subcellular location">
    <subcellularLocation>
        <location evidence="1 8">Cell outer membrane</location>
        <topology evidence="1 8">Multi-pass membrane protein</topology>
    </subcellularLocation>
</comment>
<feature type="domain" description="TonB-dependent receptor plug" evidence="12">
    <location>
        <begin position="58"/>
        <end position="182"/>
    </location>
</feature>
<dbReference type="AlphaFoldDB" id="A0A4S3KRT4"/>
<proteinExistence type="inferred from homology"/>
<protein>
    <recommendedName>
        <fullName evidence="15">TonB-dependent receptor</fullName>
    </recommendedName>
</protein>
<keyword evidence="14" id="KW-1185">Reference proteome</keyword>
<dbReference type="PANTHER" id="PTHR47234:SF2">
    <property type="entry name" value="TONB-DEPENDENT RECEPTOR"/>
    <property type="match status" value="1"/>
</dbReference>
<evidence type="ECO:0000256" key="8">
    <source>
        <dbReference type="PROSITE-ProRule" id="PRU01360"/>
    </source>
</evidence>
<dbReference type="SUPFAM" id="SSF56935">
    <property type="entry name" value="Porins"/>
    <property type="match status" value="1"/>
</dbReference>
<comment type="similarity">
    <text evidence="8 9">Belongs to the TonB-dependent receptor family.</text>
</comment>
<dbReference type="Proteomes" id="UP000307749">
    <property type="component" value="Unassembled WGS sequence"/>
</dbReference>
<dbReference type="InterPro" id="IPR036942">
    <property type="entry name" value="Beta-barrel_TonB_sf"/>
</dbReference>
<dbReference type="PROSITE" id="PS52016">
    <property type="entry name" value="TONB_DEPENDENT_REC_3"/>
    <property type="match status" value="1"/>
</dbReference>
<gene>
    <name evidence="13" type="ORF">B1806_06490</name>
</gene>
<dbReference type="OrthoDB" id="6276154at2"/>
<evidence type="ECO:0000259" key="12">
    <source>
        <dbReference type="Pfam" id="PF07715"/>
    </source>
</evidence>
<dbReference type="STRING" id="993689.GCA_002077135_00427"/>
<dbReference type="InterPro" id="IPR000531">
    <property type="entry name" value="Beta-barrel_TonB"/>
</dbReference>
<name>A0A4S3KRT4_9GAMM</name>
<dbReference type="PANTHER" id="PTHR47234">
    <property type="match status" value="1"/>
</dbReference>
<keyword evidence="4 8" id="KW-0812">Transmembrane</keyword>
<dbReference type="InterPro" id="IPR039426">
    <property type="entry name" value="TonB-dep_rcpt-like"/>
</dbReference>
<dbReference type="Pfam" id="PF07715">
    <property type="entry name" value="Plug"/>
    <property type="match status" value="1"/>
</dbReference>
<keyword evidence="2 8" id="KW-0813">Transport</keyword>
<feature type="chain" id="PRO_5020436555" description="TonB-dependent receptor" evidence="10">
    <location>
        <begin position="27"/>
        <end position="953"/>
    </location>
</feature>
<dbReference type="EMBL" id="MWQO01000020">
    <property type="protein sequence ID" value="THD10874.1"/>
    <property type="molecule type" value="Genomic_DNA"/>
</dbReference>
<evidence type="ECO:0000256" key="9">
    <source>
        <dbReference type="RuleBase" id="RU003357"/>
    </source>
</evidence>
<dbReference type="GO" id="GO:0009279">
    <property type="term" value="C:cell outer membrane"/>
    <property type="evidence" value="ECO:0007669"/>
    <property type="project" value="UniProtKB-SubCell"/>
</dbReference>
<evidence type="ECO:0000256" key="4">
    <source>
        <dbReference type="ARBA" id="ARBA00022692"/>
    </source>
</evidence>
<evidence type="ECO:0000313" key="13">
    <source>
        <dbReference type="EMBL" id="THD10874.1"/>
    </source>
</evidence>
<dbReference type="Gene3D" id="2.40.170.20">
    <property type="entry name" value="TonB-dependent receptor, beta-barrel domain"/>
    <property type="match status" value="1"/>
</dbReference>
<evidence type="ECO:0000256" key="2">
    <source>
        <dbReference type="ARBA" id="ARBA00022448"/>
    </source>
</evidence>
<evidence type="ECO:0000313" key="14">
    <source>
        <dbReference type="Proteomes" id="UP000307749"/>
    </source>
</evidence>
<dbReference type="RefSeq" id="WP_081125871.1">
    <property type="nucleotide sequence ID" value="NZ_LDOS01000001.1"/>
</dbReference>
<evidence type="ECO:0000256" key="6">
    <source>
        <dbReference type="ARBA" id="ARBA00023136"/>
    </source>
</evidence>
<reference evidence="13 14" key="1">
    <citation type="submission" date="2017-02" db="EMBL/GenBank/DDBJ databases">
        <title>Whole genome sequencing of Metallibacterium scheffleri DSM 24874 (T).</title>
        <authorList>
            <person name="Kumar S."/>
            <person name="Patil P."/>
            <person name="Patil P.B."/>
        </authorList>
    </citation>
    <scope>NUCLEOTIDE SEQUENCE [LARGE SCALE GENOMIC DNA]</scope>
    <source>
        <strain evidence="13 14">DSM 24874</strain>
    </source>
</reference>
<feature type="signal peptide" evidence="10">
    <location>
        <begin position="1"/>
        <end position="26"/>
    </location>
</feature>
<comment type="caution">
    <text evidence="13">The sequence shown here is derived from an EMBL/GenBank/DDBJ whole genome shotgun (WGS) entry which is preliminary data.</text>
</comment>
<evidence type="ECO:0000256" key="5">
    <source>
        <dbReference type="ARBA" id="ARBA00023077"/>
    </source>
</evidence>
<evidence type="ECO:0000256" key="1">
    <source>
        <dbReference type="ARBA" id="ARBA00004571"/>
    </source>
</evidence>
<dbReference type="Gene3D" id="2.170.130.10">
    <property type="entry name" value="TonB-dependent receptor, plug domain"/>
    <property type="match status" value="1"/>
</dbReference>
<dbReference type="InterPro" id="IPR037066">
    <property type="entry name" value="Plug_dom_sf"/>
</dbReference>
<evidence type="ECO:0000256" key="7">
    <source>
        <dbReference type="ARBA" id="ARBA00023237"/>
    </source>
</evidence>
<keyword evidence="10" id="KW-0732">Signal</keyword>
<feature type="domain" description="TonB-dependent receptor-like beta-barrel" evidence="11">
    <location>
        <begin position="380"/>
        <end position="917"/>
    </location>
</feature>
<organism evidence="13 14">
    <name type="scientific">Metallibacterium scheffleri</name>
    <dbReference type="NCBI Taxonomy" id="993689"/>
    <lineage>
        <taxon>Bacteria</taxon>
        <taxon>Pseudomonadati</taxon>
        <taxon>Pseudomonadota</taxon>
        <taxon>Gammaproteobacteria</taxon>
        <taxon>Lysobacterales</taxon>
        <taxon>Rhodanobacteraceae</taxon>
        <taxon>Metallibacterium</taxon>
    </lineage>
</organism>
<keyword evidence="5 9" id="KW-0798">TonB box</keyword>
<keyword evidence="3 8" id="KW-1134">Transmembrane beta strand</keyword>
<evidence type="ECO:0000256" key="10">
    <source>
        <dbReference type="SAM" id="SignalP"/>
    </source>
</evidence>
<keyword evidence="7 8" id="KW-0998">Cell outer membrane</keyword>
<evidence type="ECO:0000259" key="11">
    <source>
        <dbReference type="Pfam" id="PF00593"/>
    </source>
</evidence>
<sequence length="953" mass="101545">MSHTLRQRTLAAAIAAVFALPMLAHAQDATPPVDKKNVKQLEAVEVLGSRIRGAELATQTPTTVITAQQLAQTGLTSLGDILQQLTTSGSALNTKFNSAGNFGFPPDGSGVGSGSATLSLRNLGAKRTLILVDGLRWVNESSASGVSAAVDLNTIPVSIIERIEILPDGASALYGSDAIGGVVNIITKRSQDGAAVSYYVGGYDALSGGMTSTGTASLGGKFKRGEFFIDFEHVKQNAISSGAWSQSGGACVPGTGLANCSSATPTGRFIFVDPQNVTQDVTLNGAFPNGAVYPTDFHDFSTADRFNFAPYNLLLTPSKRDSVFASTRYQLTDNITWYLRGLYVQRHSTNQAAPEPIFLGPGAGTGGLADTVGVDVSNPYNPFGYSLVPQTATGGNLILIGRRPIEGGPRIFSQTVNTWEFATGLTGSFSWNDHDYYWDVNFSHGSNSATQTVQGTYNIAHIQRALGPLSQCTGNCVPLNLFGGPGTITPAMLAYIGYIEHDSSANDIDLYSANLNGALFTLPTGEVKFATGVESRRYSGYYQPDAVVVAGESNGVPSLPTSGAYNVNEYYLEANAPLLADKPFIEALNIDLASRYSNYSTFGGTTNSQAGLRWQVDKQLTLRGTWGQGFRAPAIGELYGSPARFDATLQDPCSAPIANAATAANCAALGVPASYSQPNPQISVTTGGNKLLQPEKARTLTWGGIYSPDWAVDTGWAQRLDITADYYRITVRNAIQALDAQTQLDDCVASGNAASSFCQGIQRNSTGNIDGFNNTLRNIGRIDTSGADLTVKWTLPEFSFGRLTNTFGATYINTFSEQTSPGVYGPRKPGVETNDSGIPRWRAVNDLMWSRGTWSADWRMRYMSGLTEDCAGATGFAICNGPGNTHYLGAVTYHDVRASWRVPLALNLVINAGINNLFAKDPPVCLSCSLNGYDASNYDLPGRFTYIQANLRF</sequence>
<dbReference type="InterPro" id="IPR012910">
    <property type="entry name" value="Plug_dom"/>
</dbReference>
<evidence type="ECO:0000256" key="3">
    <source>
        <dbReference type="ARBA" id="ARBA00022452"/>
    </source>
</evidence>